<evidence type="ECO:0000256" key="4">
    <source>
        <dbReference type="ARBA" id="ARBA00012285"/>
    </source>
</evidence>
<dbReference type="InterPro" id="IPR015424">
    <property type="entry name" value="PyrdxlP-dep_Trfase"/>
</dbReference>
<dbReference type="PANTHER" id="PTHR42885">
    <property type="entry name" value="HISTIDINOL-PHOSPHATE AMINOTRANSFERASE-RELATED"/>
    <property type="match status" value="1"/>
</dbReference>
<feature type="domain" description="Aminotransferase class I/classII large" evidence="10">
    <location>
        <begin position="65"/>
        <end position="354"/>
    </location>
</feature>
<dbReference type="EC" id="4.1.1.81" evidence="4"/>
<keyword evidence="7" id="KW-0456">Lyase</keyword>
<evidence type="ECO:0000256" key="7">
    <source>
        <dbReference type="ARBA" id="ARBA00023239"/>
    </source>
</evidence>
<dbReference type="CDD" id="cd00609">
    <property type="entry name" value="AAT_like"/>
    <property type="match status" value="1"/>
</dbReference>
<dbReference type="Gene3D" id="3.40.640.10">
    <property type="entry name" value="Type I PLP-dependent aspartate aminotransferase-like (Major domain)"/>
    <property type="match status" value="1"/>
</dbReference>
<dbReference type="InterPro" id="IPR015422">
    <property type="entry name" value="PyrdxlP-dep_Trfase_small"/>
</dbReference>
<dbReference type="InterPro" id="IPR004839">
    <property type="entry name" value="Aminotransferase_I/II_large"/>
</dbReference>
<comment type="catalytic activity">
    <reaction evidence="9">
        <text>O-phospho-L-threonine + H(+) = (R)-1-aminopropan-2-yl phosphate + CO2</text>
        <dbReference type="Rhea" id="RHEA:11492"/>
        <dbReference type="ChEBI" id="CHEBI:15378"/>
        <dbReference type="ChEBI" id="CHEBI:16526"/>
        <dbReference type="ChEBI" id="CHEBI:58563"/>
        <dbReference type="ChEBI" id="CHEBI:58675"/>
        <dbReference type="EC" id="4.1.1.81"/>
    </reaction>
</comment>
<accession>A0A367WQN2</accession>
<dbReference type="RefSeq" id="WP_258548766.1">
    <property type="nucleotide sequence ID" value="NZ_JPWI01000012.1"/>
</dbReference>
<keyword evidence="5" id="KW-0169">Cobalamin biosynthesis</keyword>
<evidence type="ECO:0000313" key="11">
    <source>
        <dbReference type="EMBL" id="RCK43753.1"/>
    </source>
</evidence>
<evidence type="ECO:0000256" key="8">
    <source>
        <dbReference type="ARBA" id="ARBA00029996"/>
    </source>
</evidence>
<dbReference type="SUPFAM" id="SSF53383">
    <property type="entry name" value="PLP-dependent transferases"/>
    <property type="match status" value="1"/>
</dbReference>
<keyword evidence="6" id="KW-0663">Pyridoxal phosphate</keyword>
<dbReference type="NCBIfam" id="TIGR01140">
    <property type="entry name" value="L_thr_O3P_dcar"/>
    <property type="match status" value="1"/>
</dbReference>
<comment type="pathway">
    <text evidence="3">Cofactor biosynthesis; adenosylcobalamin biosynthesis.</text>
</comment>
<dbReference type="Gene3D" id="3.90.1150.10">
    <property type="entry name" value="Aspartate Aminotransferase, domain 1"/>
    <property type="match status" value="1"/>
</dbReference>
<dbReference type="InterPro" id="IPR015421">
    <property type="entry name" value="PyrdxlP-dep_Trfase_major"/>
</dbReference>
<dbReference type="Pfam" id="PF00155">
    <property type="entry name" value="Aminotran_1_2"/>
    <property type="match status" value="1"/>
</dbReference>
<evidence type="ECO:0000256" key="3">
    <source>
        <dbReference type="ARBA" id="ARBA00004953"/>
    </source>
</evidence>
<organism evidence="11 12">
    <name type="scientific">Thalassospira profundimaris</name>
    <dbReference type="NCBI Taxonomy" id="502049"/>
    <lineage>
        <taxon>Bacteria</taxon>
        <taxon>Pseudomonadati</taxon>
        <taxon>Pseudomonadota</taxon>
        <taxon>Alphaproteobacteria</taxon>
        <taxon>Rhodospirillales</taxon>
        <taxon>Thalassospiraceae</taxon>
        <taxon>Thalassospira</taxon>
    </lineage>
</organism>
<dbReference type="InterPro" id="IPR005860">
    <property type="entry name" value="CobD"/>
</dbReference>
<evidence type="ECO:0000256" key="9">
    <source>
        <dbReference type="ARBA" id="ARBA00048531"/>
    </source>
</evidence>
<name>A0A367WQN2_9PROT</name>
<evidence type="ECO:0000256" key="6">
    <source>
        <dbReference type="ARBA" id="ARBA00022898"/>
    </source>
</evidence>
<gene>
    <name evidence="11" type="ORF">TH30_17355</name>
</gene>
<dbReference type="GO" id="GO:0030170">
    <property type="term" value="F:pyridoxal phosphate binding"/>
    <property type="evidence" value="ECO:0007669"/>
    <property type="project" value="InterPro"/>
</dbReference>
<evidence type="ECO:0000256" key="2">
    <source>
        <dbReference type="ARBA" id="ARBA00003444"/>
    </source>
</evidence>
<dbReference type="PANTHER" id="PTHR42885:SF1">
    <property type="entry name" value="THREONINE-PHOSPHATE DECARBOXYLASE"/>
    <property type="match status" value="1"/>
</dbReference>
<proteinExistence type="predicted"/>
<evidence type="ECO:0000256" key="5">
    <source>
        <dbReference type="ARBA" id="ARBA00022573"/>
    </source>
</evidence>
<comment type="cofactor">
    <cofactor evidence="1">
        <name>pyridoxal 5'-phosphate</name>
        <dbReference type="ChEBI" id="CHEBI:597326"/>
    </cofactor>
</comment>
<protein>
    <recommendedName>
        <fullName evidence="4">threonine-phosphate decarboxylase</fullName>
        <ecNumber evidence="4">4.1.1.81</ecNumber>
    </recommendedName>
    <alternativeName>
        <fullName evidence="8">L-threonine-O-3-phosphate decarboxylase</fullName>
    </alternativeName>
</protein>
<reference evidence="11 12" key="1">
    <citation type="submission" date="2014-07" db="EMBL/GenBank/DDBJ databases">
        <title>Draft genome sequence of Thalassospira profundimaris PR54-5.</title>
        <authorList>
            <person name="Lai Q."/>
            <person name="Shao Z."/>
        </authorList>
    </citation>
    <scope>NUCLEOTIDE SEQUENCE [LARGE SCALE GENOMIC DNA]</scope>
    <source>
        <strain evidence="11 12">PR54-5</strain>
    </source>
</reference>
<dbReference type="AlphaFoldDB" id="A0A367WQN2"/>
<dbReference type="GO" id="GO:0048472">
    <property type="term" value="F:threonine-phosphate decarboxylase activity"/>
    <property type="evidence" value="ECO:0007669"/>
    <property type="project" value="UniProtKB-EC"/>
</dbReference>
<dbReference type="Proteomes" id="UP000252255">
    <property type="component" value="Unassembled WGS sequence"/>
</dbReference>
<dbReference type="UniPathway" id="UPA00148"/>
<comment type="function">
    <text evidence="2">Decarboxylates L-threonine-O-3-phosphate to yield (R)-1-amino-2-propanol O-2-phosphate, the precursor for the linkage between the nucleotide loop and the corrin ring in cobalamin.</text>
</comment>
<evidence type="ECO:0000256" key="1">
    <source>
        <dbReference type="ARBA" id="ARBA00001933"/>
    </source>
</evidence>
<dbReference type="EMBL" id="JPWI01000012">
    <property type="protein sequence ID" value="RCK43753.1"/>
    <property type="molecule type" value="Genomic_DNA"/>
</dbReference>
<evidence type="ECO:0000313" key="12">
    <source>
        <dbReference type="Proteomes" id="UP000252255"/>
    </source>
</evidence>
<comment type="caution">
    <text evidence="11">The sequence shown here is derived from an EMBL/GenBank/DDBJ whole genome shotgun (WGS) entry which is preliminary data.</text>
</comment>
<evidence type="ECO:0000259" key="10">
    <source>
        <dbReference type="Pfam" id="PF00155"/>
    </source>
</evidence>
<dbReference type="GO" id="GO:0009236">
    <property type="term" value="P:cobalamin biosynthetic process"/>
    <property type="evidence" value="ECO:0007669"/>
    <property type="project" value="UniProtKB-UniPathway"/>
</dbReference>
<sequence>MVSSNTPHQPQAPINHGGAIDAASRKYGIPAEDWLDLSTGINPVGYPVTDIATAHWQRLPLASELDRLKRAACDYYGVPAPDYMVCAPGTQALIQTIPFWIRDRIDISKVHIMGPTYGEHARCWTRAGHDCAPHETASGDRFDATKEILRSAAPGTIVIIVNPNNPDGGILPPSEIAALSELAKQARSFLIVDEAFMDCQPDQSICPMIGDLPNTLVLRSFGKFFGLAGVRLGCVVMAPDLAAGLSERIGPWAIPGPTIEIARRAFGDQTWQNQTRSRLASDAVRLDDLIGANSTLTLSGATDLFRYYDGADCAKLADHLARYGILVRLFDHDHNKVRFGFPGTEPEWQRLVSALDDWKSRDHA</sequence>